<dbReference type="Proteomes" id="UP000812440">
    <property type="component" value="Chromosome 8_10"/>
</dbReference>
<reference evidence="5" key="1">
    <citation type="thesis" date="2020" institute="ProQuest LLC" country="789 East Eisenhower Parkway, Ann Arbor, MI, USA">
        <title>Comparative Genomics and Chromosome Evolution.</title>
        <authorList>
            <person name="Mudd A.B."/>
        </authorList>
    </citation>
    <scope>NUCLEOTIDE SEQUENCE</scope>
    <source>
        <strain evidence="5">Female2</strain>
        <tissue evidence="5">Blood</tissue>
    </source>
</reference>
<proteinExistence type="inferred from homology"/>
<dbReference type="InterPro" id="IPR000940">
    <property type="entry name" value="NNMT_TEMT_trans"/>
</dbReference>
<dbReference type="EMBL" id="JAACNH010000003">
    <property type="protein sequence ID" value="KAG8447450.1"/>
    <property type="molecule type" value="Genomic_DNA"/>
</dbReference>
<keyword evidence="6" id="KW-1185">Reference proteome</keyword>
<organism evidence="5 6">
    <name type="scientific">Hymenochirus boettgeri</name>
    <name type="common">Congo dwarf clawed frog</name>
    <dbReference type="NCBI Taxonomy" id="247094"/>
    <lineage>
        <taxon>Eukaryota</taxon>
        <taxon>Metazoa</taxon>
        <taxon>Chordata</taxon>
        <taxon>Craniata</taxon>
        <taxon>Vertebrata</taxon>
        <taxon>Euteleostomi</taxon>
        <taxon>Amphibia</taxon>
        <taxon>Batrachia</taxon>
        <taxon>Anura</taxon>
        <taxon>Pipoidea</taxon>
        <taxon>Pipidae</taxon>
        <taxon>Pipinae</taxon>
        <taxon>Hymenochirus</taxon>
    </lineage>
</organism>
<dbReference type="Gene3D" id="3.40.50.150">
    <property type="entry name" value="Vaccinia Virus protein VP39"/>
    <property type="match status" value="1"/>
</dbReference>
<evidence type="ECO:0000313" key="6">
    <source>
        <dbReference type="Proteomes" id="UP000812440"/>
    </source>
</evidence>
<gene>
    <name evidence="5" type="ORF">GDO86_014801</name>
</gene>
<evidence type="ECO:0000256" key="4">
    <source>
        <dbReference type="ARBA" id="ARBA00022691"/>
    </source>
</evidence>
<dbReference type="InterPro" id="IPR029063">
    <property type="entry name" value="SAM-dependent_MTases_sf"/>
</dbReference>
<keyword evidence="4" id="KW-0949">S-adenosyl-L-methionine</keyword>
<dbReference type="Pfam" id="PF01234">
    <property type="entry name" value="NNMT_PNMT_TEMT"/>
    <property type="match status" value="1"/>
</dbReference>
<evidence type="ECO:0000313" key="5">
    <source>
        <dbReference type="EMBL" id="KAG8447450.1"/>
    </source>
</evidence>
<dbReference type="PANTHER" id="PTHR10867:SF45">
    <property type="entry name" value="LOC100127826 PROTEIN"/>
    <property type="match status" value="1"/>
</dbReference>
<keyword evidence="2" id="KW-0489">Methyltransferase</keyword>
<name>A0A8T2JVN8_9PIPI</name>
<comment type="caution">
    <text evidence="5">The sequence shown here is derived from an EMBL/GenBank/DDBJ whole genome shotgun (WGS) entry which is preliminary data.</text>
</comment>
<dbReference type="AlphaFoldDB" id="A0A8T2JVN8"/>
<comment type="similarity">
    <text evidence="1">Belongs to the class I-like SAM-binding methyltransferase superfamily. NNMT/PNMT/TEMT family.</text>
</comment>
<keyword evidence="3" id="KW-0808">Transferase</keyword>
<dbReference type="PROSITE" id="PS51681">
    <property type="entry name" value="SAM_MT_NNMT_PNMT_TEMT"/>
    <property type="match status" value="1"/>
</dbReference>
<protein>
    <submittedName>
        <fullName evidence="5">Uncharacterized protein</fullName>
    </submittedName>
</protein>
<dbReference type="SUPFAM" id="SSF53335">
    <property type="entry name" value="S-adenosyl-L-methionine-dependent methyltransferases"/>
    <property type="match status" value="1"/>
</dbReference>
<dbReference type="GO" id="GO:0005829">
    <property type="term" value="C:cytosol"/>
    <property type="evidence" value="ECO:0007669"/>
    <property type="project" value="TreeGrafter"/>
</dbReference>
<dbReference type="GO" id="GO:0032259">
    <property type="term" value="P:methylation"/>
    <property type="evidence" value="ECO:0007669"/>
    <property type="project" value="UniProtKB-KW"/>
</dbReference>
<dbReference type="OrthoDB" id="10050085at2759"/>
<dbReference type="PANTHER" id="PTHR10867">
    <property type="entry name" value="NNMT/PNMT/TEMT FAMILY MEMBER"/>
    <property type="match status" value="1"/>
</dbReference>
<evidence type="ECO:0000256" key="2">
    <source>
        <dbReference type="ARBA" id="ARBA00022603"/>
    </source>
</evidence>
<evidence type="ECO:0000256" key="3">
    <source>
        <dbReference type="ARBA" id="ARBA00022679"/>
    </source>
</evidence>
<sequence length="186" mass="21110">MADTQHKDYHDETYDAIVCFETYGGADKTVSKQELNEYPLQCLYKLFSTGIVQGETLIDLTVTSTTSQILVAADYFKNVIMLESSDANVIETESWLRNEPGALDQTHVAKFVCELKGQSEGWQKQEEKARQAIKQVVKWDITKENPLDDVVLPKADCLISCWYLELVSKDPEMYVKLQKKSLPCSS</sequence>
<dbReference type="GO" id="GO:0008170">
    <property type="term" value="F:N-methyltransferase activity"/>
    <property type="evidence" value="ECO:0007669"/>
    <property type="project" value="TreeGrafter"/>
</dbReference>
<evidence type="ECO:0000256" key="1">
    <source>
        <dbReference type="ARBA" id="ARBA00007996"/>
    </source>
</evidence>
<accession>A0A8T2JVN8</accession>